<feature type="domain" description="DUF4136" evidence="2">
    <location>
        <begin position="33"/>
        <end position="185"/>
    </location>
</feature>
<protein>
    <submittedName>
        <fullName evidence="3">DUF4136 domain-containing protein</fullName>
    </submittedName>
</protein>
<comment type="caution">
    <text evidence="3">The sequence shown here is derived from an EMBL/GenBank/DDBJ whole genome shotgun (WGS) entry which is preliminary data.</text>
</comment>
<dbReference type="Pfam" id="PF13590">
    <property type="entry name" value="DUF4136"/>
    <property type="match status" value="1"/>
</dbReference>
<dbReference type="RefSeq" id="WP_248949818.1">
    <property type="nucleotide sequence ID" value="NZ_JAKILB010000005.1"/>
</dbReference>
<evidence type="ECO:0000259" key="2">
    <source>
        <dbReference type="Pfam" id="PF13590"/>
    </source>
</evidence>
<dbReference type="Proteomes" id="UP001139293">
    <property type="component" value="Unassembled WGS sequence"/>
</dbReference>
<dbReference type="Gene3D" id="3.30.160.670">
    <property type="match status" value="1"/>
</dbReference>
<evidence type="ECO:0000256" key="1">
    <source>
        <dbReference type="SAM" id="SignalP"/>
    </source>
</evidence>
<name>A0A9X1ZAM4_9GAMM</name>
<accession>A0A9X1ZAM4</accession>
<evidence type="ECO:0000313" key="3">
    <source>
        <dbReference type="EMBL" id="MCL1138734.1"/>
    </source>
</evidence>
<feature type="signal peptide" evidence="1">
    <location>
        <begin position="1"/>
        <end position="35"/>
    </location>
</feature>
<dbReference type="PROSITE" id="PS51257">
    <property type="entry name" value="PROKAR_LIPOPROTEIN"/>
    <property type="match status" value="1"/>
</dbReference>
<gene>
    <name evidence="3" type="ORF">L2740_09280</name>
</gene>
<dbReference type="AlphaFoldDB" id="A0A9X1ZAM4"/>
<evidence type="ECO:0000313" key="4">
    <source>
        <dbReference type="Proteomes" id="UP001139293"/>
    </source>
</evidence>
<reference evidence="3" key="1">
    <citation type="submission" date="2022-01" db="EMBL/GenBank/DDBJ databases">
        <title>Whole genome-based taxonomy of the Shewanellaceae.</title>
        <authorList>
            <person name="Martin-Rodriguez A.J."/>
        </authorList>
    </citation>
    <scope>NUCLEOTIDE SEQUENCE</scope>
    <source>
        <strain evidence="3">KCTC 23973</strain>
    </source>
</reference>
<dbReference type="EMBL" id="JAKILB010000005">
    <property type="protein sequence ID" value="MCL1138734.1"/>
    <property type="molecule type" value="Genomic_DNA"/>
</dbReference>
<feature type="chain" id="PRO_5040917551" evidence="1">
    <location>
        <begin position="36"/>
        <end position="190"/>
    </location>
</feature>
<organism evidence="3 4">
    <name type="scientific">Shewanella pneumatophori</name>
    <dbReference type="NCBI Taxonomy" id="314092"/>
    <lineage>
        <taxon>Bacteria</taxon>
        <taxon>Pseudomonadati</taxon>
        <taxon>Pseudomonadota</taxon>
        <taxon>Gammaproteobacteria</taxon>
        <taxon>Alteromonadales</taxon>
        <taxon>Shewanellaceae</taxon>
        <taxon>Shewanella</taxon>
    </lineage>
</organism>
<keyword evidence="1" id="KW-0732">Signal</keyword>
<dbReference type="InterPro" id="IPR025411">
    <property type="entry name" value="DUF4136"/>
</dbReference>
<keyword evidence="4" id="KW-1185">Reference proteome</keyword>
<sequence length="190" mass="20399">MNKLQLKKLQRKLLLTLLSLPLVLLSACSSTPKNDYDLNYDFASLKSFSQVTPPANNDPLSASRIQLAIETALANQGFVKQDTNPDFNVTYGFKVEDKPKDSGFSIGLGTGSWGSSGGASIGTSVDVPVGSDTAKIQTIQIDIIDPETNKLVWRGSDKFTFDDGGQAKAEETNATVAKILAQFPPQKTAD</sequence>
<proteinExistence type="predicted"/>